<gene>
    <name evidence="1" type="primary">RPB4</name>
    <name evidence="1" type="ORF">QQS21_004381</name>
</gene>
<organism evidence="1 2">
    <name type="scientific">Conoideocrella luteorostrata</name>
    <dbReference type="NCBI Taxonomy" id="1105319"/>
    <lineage>
        <taxon>Eukaryota</taxon>
        <taxon>Fungi</taxon>
        <taxon>Dikarya</taxon>
        <taxon>Ascomycota</taxon>
        <taxon>Pezizomycotina</taxon>
        <taxon>Sordariomycetes</taxon>
        <taxon>Hypocreomycetidae</taxon>
        <taxon>Hypocreales</taxon>
        <taxon>Clavicipitaceae</taxon>
        <taxon>Conoideocrella</taxon>
    </lineage>
</organism>
<keyword evidence="2" id="KW-1185">Reference proteome</keyword>
<feature type="non-terminal residue" evidence="1">
    <location>
        <position position="63"/>
    </location>
</feature>
<protein>
    <submittedName>
        <fullName evidence="1">RNA polymerase B</fullName>
    </submittedName>
</protein>
<sequence length="63" mass="6657">MPNIAPGSRPKAIPPSEQVENAEFLQLGEFQGVDTLTVSEAALVVSAVLAKRGIDCNTVQHNP</sequence>
<name>A0AAJ0FVI4_9HYPO</name>
<accession>A0AAJ0FVI4</accession>
<evidence type="ECO:0000313" key="2">
    <source>
        <dbReference type="Proteomes" id="UP001251528"/>
    </source>
</evidence>
<dbReference type="Proteomes" id="UP001251528">
    <property type="component" value="Unassembled WGS sequence"/>
</dbReference>
<dbReference type="AlphaFoldDB" id="A0AAJ0FVI4"/>
<proteinExistence type="predicted"/>
<reference evidence="1" key="1">
    <citation type="submission" date="2023-06" db="EMBL/GenBank/DDBJ databases">
        <title>Conoideocrella luteorostrata (Hypocreales: Clavicipitaceae), a potential biocontrol fungus for elongate hemlock scale in United States Christmas tree production areas.</title>
        <authorList>
            <person name="Barrett H."/>
            <person name="Lovett B."/>
            <person name="Macias A.M."/>
            <person name="Stajich J.E."/>
            <person name="Kasson M.T."/>
        </authorList>
    </citation>
    <scope>NUCLEOTIDE SEQUENCE</scope>
    <source>
        <strain evidence="1">ARSEF 14590</strain>
    </source>
</reference>
<dbReference type="EMBL" id="JASWJB010000064">
    <property type="protein sequence ID" value="KAK2603430.1"/>
    <property type="molecule type" value="Genomic_DNA"/>
</dbReference>
<evidence type="ECO:0000313" key="1">
    <source>
        <dbReference type="EMBL" id="KAK2603430.1"/>
    </source>
</evidence>
<comment type="caution">
    <text evidence="1">The sequence shown here is derived from an EMBL/GenBank/DDBJ whole genome shotgun (WGS) entry which is preliminary data.</text>
</comment>